<accession>A0A6F9Y2B2</accession>
<organism evidence="1">
    <name type="scientific">Ligilactobacillus agilis</name>
    <dbReference type="NCBI Taxonomy" id="1601"/>
    <lineage>
        <taxon>Bacteria</taxon>
        <taxon>Bacillati</taxon>
        <taxon>Bacillota</taxon>
        <taxon>Bacilli</taxon>
        <taxon>Lactobacillales</taxon>
        <taxon>Lactobacillaceae</taxon>
        <taxon>Ligilactobacillus</taxon>
    </lineage>
</organism>
<dbReference type="AlphaFoldDB" id="A0A6F9Y2B2"/>
<protein>
    <submittedName>
        <fullName evidence="1">Uncharacterized protein</fullName>
    </submittedName>
</protein>
<proteinExistence type="predicted"/>
<reference evidence="1" key="1">
    <citation type="submission" date="2019-10" db="EMBL/GenBank/DDBJ databases">
        <title>Lactobacillus agilis SN811 Whole Genome Sequencing Project.</title>
        <authorList>
            <person name="Suzuki S."/>
            <person name="Endo A."/>
            <person name="Maeno S."/>
            <person name="Shiwa Y."/>
            <person name="Matsutani M."/>
            <person name="Kajikawa A."/>
        </authorList>
    </citation>
    <scope>NUCLEOTIDE SEQUENCE</scope>
    <source>
        <strain evidence="1">SN811</strain>
    </source>
</reference>
<sequence>MEHEADCFMLKEEVKNYLACNNIDKDDFNAIIFLQTNGFSL</sequence>
<name>A0A6F9Y2B2_9LACO</name>
<evidence type="ECO:0000313" key="1">
    <source>
        <dbReference type="EMBL" id="GET11587.1"/>
    </source>
</evidence>
<dbReference type="EMBL" id="BLAP01000013">
    <property type="protein sequence ID" value="GET11587.1"/>
    <property type="molecule type" value="Genomic_DNA"/>
</dbReference>
<gene>
    <name evidence="1" type="ORF">SN811_00870</name>
</gene>
<dbReference type="Proteomes" id="UP000494160">
    <property type="component" value="Unassembled WGS sequence"/>
</dbReference>
<comment type="caution">
    <text evidence="1">The sequence shown here is derived from an EMBL/GenBank/DDBJ whole genome shotgun (WGS) entry which is preliminary data.</text>
</comment>